<name>A0A4P6K0K1_KTERU</name>
<dbReference type="OrthoDB" id="9812754at2"/>
<dbReference type="InterPro" id="IPR050744">
    <property type="entry name" value="AI-2_Isomerase_LsrG"/>
</dbReference>
<dbReference type="Proteomes" id="UP000290365">
    <property type="component" value="Chromosome"/>
</dbReference>
<evidence type="ECO:0000313" key="2">
    <source>
        <dbReference type="EMBL" id="QBD81150.1"/>
    </source>
</evidence>
<feature type="domain" description="ABM" evidence="1">
    <location>
        <begin position="2"/>
        <end position="95"/>
    </location>
</feature>
<protein>
    <submittedName>
        <fullName evidence="2">Antibiotic biosynthesis monooxygenase</fullName>
    </submittedName>
</protein>
<accession>A0A4P6K0K1</accession>
<evidence type="ECO:0000259" key="1">
    <source>
        <dbReference type="PROSITE" id="PS51725"/>
    </source>
</evidence>
<dbReference type="EMBL" id="CP035758">
    <property type="protein sequence ID" value="QBD81150.1"/>
    <property type="molecule type" value="Genomic_DNA"/>
</dbReference>
<organism evidence="2 3">
    <name type="scientific">Ktedonosporobacter rubrisoli</name>
    <dbReference type="NCBI Taxonomy" id="2509675"/>
    <lineage>
        <taxon>Bacteria</taxon>
        <taxon>Bacillati</taxon>
        <taxon>Chloroflexota</taxon>
        <taxon>Ktedonobacteria</taxon>
        <taxon>Ktedonobacterales</taxon>
        <taxon>Ktedonosporobacteraceae</taxon>
        <taxon>Ktedonosporobacter</taxon>
    </lineage>
</organism>
<dbReference type="RefSeq" id="WP_129892211.1">
    <property type="nucleotide sequence ID" value="NZ_CP035758.1"/>
</dbReference>
<dbReference type="SUPFAM" id="SSF54909">
    <property type="entry name" value="Dimeric alpha+beta barrel"/>
    <property type="match status" value="1"/>
</dbReference>
<dbReference type="InterPro" id="IPR011008">
    <property type="entry name" value="Dimeric_a/b-barrel"/>
</dbReference>
<reference evidence="2 3" key="1">
    <citation type="submission" date="2019-01" db="EMBL/GenBank/DDBJ databases">
        <title>Ktedonosporobacter rubrisoli SCAWS-G2.</title>
        <authorList>
            <person name="Huang Y."/>
            <person name="Yan B."/>
        </authorList>
    </citation>
    <scope>NUCLEOTIDE SEQUENCE [LARGE SCALE GENOMIC DNA]</scope>
    <source>
        <strain evidence="2 3">SCAWS-G2</strain>
    </source>
</reference>
<keyword evidence="2" id="KW-0503">Monooxygenase</keyword>
<keyword evidence="3" id="KW-1185">Reference proteome</keyword>
<sequence>MYVIVVGLQIKPEHRQDFIEAAFQNSHDSRLNEPGTRRFELIKDESDPNRFYLSEAYEDKAAFEAHANGSYFQTFVAASSKCYAQKPVWLVKGTMMAPSDEA</sequence>
<dbReference type="InterPro" id="IPR007138">
    <property type="entry name" value="ABM_dom"/>
</dbReference>
<dbReference type="AlphaFoldDB" id="A0A4P6K0K1"/>
<keyword evidence="2" id="KW-0560">Oxidoreductase</keyword>
<evidence type="ECO:0000313" key="3">
    <source>
        <dbReference type="Proteomes" id="UP000290365"/>
    </source>
</evidence>
<dbReference type="KEGG" id="kbs:EPA93_36335"/>
<dbReference type="Gene3D" id="3.30.70.100">
    <property type="match status" value="1"/>
</dbReference>
<dbReference type="GO" id="GO:0005829">
    <property type="term" value="C:cytosol"/>
    <property type="evidence" value="ECO:0007669"/>
    <property type="project" value="TreeGrafter"/>
</dbReference>
<dbReference type="PANTHER" id="PTHR33336:SF1">
    <property type="entry name" value="(4S)-4-HYDROXY-5-PHOSPHONOOXYPENTANE-2,3-DIONE ISOMERASE"/>
    <property type="match status" value="1"/>
</dbReference>
<proteinExistence type="predicted"/>
<dbReference type="Pfam" id="PF03992">
    <property type="entry name" value="ABM"/>
    <property type="match status" value="1"/>
</dbReference>
<dbReference type="GO" id="GO:0004497">
    <property type="term" value="F:monooxygenase activity"/>
    <property type="evidence" value="ECO:0007669"/>
    <property type="project" value="UniProtKB-KW"/>
</dbReference>
<dbReference type="PANTHER" id="PTHR33336">
    <property type="entry name" value="QUINOL MONOOXYGENASE YGIN-RELATED"/>
    <property type="match status" value="1"/>
</dbReference>
<dbReference type="PROSITE" id="PS51725">
    <property type="entry name" value="ABM"/>
    <property type="match status" value="1"/>
</dbReference>
<gene>
    <name evidence="2" type="ORF">EPA93_36335</name>
</gene>